<dbReference type="SMART" id="SM00014">
    <property type="entry name" value="acidPPc"/>
    <property type="match status" value="1"/>
</dbReference>
<dbReference type="Gene3D" id="1.20.144.10">
    <property type="entry name" value="Phosphatidic acid phosphatase type 2/haloperoxidase"/>
    <property type="match status" value="2"/>
</dbReference>
<dbReference type="InterPro" id="IPR000326">
    <property type="entry name" value="PAP2/HPO"/>
</dbReference>
<keyword evidence="1" id="KW-0472">Membrane</keyword>
<proteinExistence type="predicted"/>
<name>A0A7W7QA63_9PSEU</name>
<dbReference type="EMBL" id="JACHJQ010000006">
    <property type="protein sequence ID" value="MBB4909887.1"/>
    <property type="molecule type" value="Genomic_DNA"/>
</dbReference>
<dbReference type="Proteomes" id="UP000520767">
    <property type="component" value="Unassembled WGS sequence"/>
</dbReference>
<evidence type="ECO:0000256" key="1">
    <source>
        <dbReference type="SAM" id="Phobius"/>
    </source>
</evidence>
<dbReference type="EC" id="3.6.1.27" evidence="3"/>
<evidence type="ECO:0000313" key="3">
    <source>
        <dbReference type="EMBL" id="MBB4909887.1"/>
    </source>
</evidence>
<feature type="domain" description="Phosphatidic acid phosphatase type 2/haloperoxidase" evidence="2">
    <location>
        <begin position="89"/>
        <end position="202"/>
    </location>
</feature>
<dbReference type="RefSeq" id="WP_184813934.1">
    <property type="nucleotide sequence ID" value="NZ_JACHJQ010000006.1"/>
</dbReference>
<dbReference type="Pfam" id="PF01569">
    <property type="entry name" value="PAP2"/>
    <property type="match status" value="1"/>
</dbReference>
<evidence type="ECO:0000259" key="2">
    <source>
        <dbReference type="SMART" id="SM00014"/>
    </source>
</evidence>
<keyword evidence="1" id="KW-0812">Transmembrane</keyword>
<accession>A0A7W7QA63</accession>
<sequence length="222" mass="23365">MTRSRQAVAAGLAMVVLGLAAIVLTEAVVHHKALAGLDGPFRDWVVDHRSGFWTEVMVNASRFGSTPSLIVIALAAGAWLAWRGRKADSLLVVAGSAGALALGPVLKAIVERPRPALSDHVVFVHSWSYPSGHSLNSMAVLGLLTVLAVRERPGVPRRTLLAVLGGFLVVVVGFSRVYLGVHWPSDVLAGWLIGILWLTVCFTVAHLGRGNTGTSSTVPGSS</sequence>
<keyword evidence="1" id="KW-1133">Transmembrane helix</keyword>
<dbReference type="InterPro" id="IPR036938">
    <property type="entry name" value="PAP2/HPO_sf"/>
</dbReference>
<comment type="caution">
    <text evidence="3">The sequence shown here is derived from an EMBL/GenBank/DDBJ whole genome shotgun (WGS) entry which is preliminary data.</text>
</comment>
<keyword evidence="3" id="KW-0378">Hydrolase</keyword>
<feature type="transmembrane region" description="Helical" evidence="1">
    <location>
        <begin position="187"/>
        <end position="207"/>
    </location>
</feature>
<dbReference type="GO" id="GO:0050380">
    <property type="term" value="F:undecaprenyl-diphosphatase activity"/>
    <property type="evidence" value="ECO:0007669"/>
    <property type="project" value="UniProtKB-EC"/>
</dbReference>
<dbReference type="PANTHER" id="PTHR14969:SF13">
    <property type="entry name" value="AT30094P"/>
    <property type="match status" value="1"/>
</dbReference>
<keyword evidence="4" id="KW-1185">Reference proteome</keyword>
<dbReference type="PANTHER" id="PTHR14969">
    <property type="entry name" value="SPHINGOSINE-1-PHOSPHATE PHOSPHOHYDROLASE"/>
    <property type="match status" value="1"/>
</dbReference>
<feature type="transmembrane region" description="Helical" evidence="1">
    <location>
        <begin position="161"/>
        <end position="181"/>
    </location>
</feature>
<dbReference type="AlphaFoldDB" id="A0A7W7QA63"/>
<dbReference type="CDD" id="cd03392">
    <property type="entry name" value="PAP2_like_2"/>
    <property type="match status" value="1"/>
</dbReference>
<gene>
    <name evidence="3" type="ORF">FHR82_006145</name>
</gene>
<protein>
    <submittedName>
        <fullName evidence="3">Undecaprenyl-diphosphatase</fullName>
        <ecNumber evidence="3">3.6.1.27</ecNumber>
    </submittedName>
</protein>
<organism evidence="3 4">
    <name type="scientific">Actinophytocola algeriensis</name>
    <dbReference type="NCBI Taxonomy" id="1768010"/>
    <lineage>
        <taxon>Bacteria</taxon>
        <taxon>Bacillati</taxon>
        <taxon>Actinomycetota</taxon>
        <taxon>Actinomycetes</taxon>
        <taxon>Pseudonocardiales</taxon>
        <taxon>Pseudonocardiaceae</taxon>
    </lineage>
</organism>
<reference evidence="3 4" key="1">
    <citation type="submission" date="2020-08" db="EMBL/GenBank/DDBJ databases">
        <title>Genomic Encyclopedia of Type Strains, Phase III (KMG-III): the genomes of soil and plant-associated and newly described type strains.</title>
        <authorList>
            <person name="Whitman W."/>
        </authorList>
    </citation>
    <scope>NUCLEOTIDE SEQUENCE [LARGE SCALE GENOMIC DNA]</scope>
    <source>
        <strain evidence="3 4">CECT 8960</strain>
    </source>
</reference>
<evidence type="ECO:0000313" key="4">
    <source>
        <dbReference type="Proteomes" id="UP000520767"/>
    </source>
</evidence>
<feature type="transmembrane region" description="Helical" evidence="1">
    <location>
        <begin position="89"/>
        <end position="110"/>
    </location>
</feature>
<dbReference type="SUPFAM" id="SSF48317">
    <property type="entry name" value="Acid phosphatase/Vanadium-dependent haloperoxidase"/>
    <property type="match status" value="1"/>
</dbReference>
<feature type="transmembrane region" description="Helical" evidence="1">
    <location>
        <begin position="130"/>
        <end position="149"/>
    </location>
</feature>
<feature type="transmembrane region" description="Helical" evidence="1">
    <location>
        <begin position="63"/>
        <end position="82"/>
    </location>
</feature>